<feature type="region of interest" description="Disordered" evidence="1">
    <location>
        <begin position="280"/>
        <end position="303"/>
    </location>
</feature>
<protein>
    <recommendedName>
        <fullName evidence="2">PH domain-containing protein</fullName>
    </recommendedName>
</protein>
<evidence type="ECO:0000313" key="4">
    <source>
        <dbReference type="Proteomes" id="UP000007648"/>
    </source>
</evidence>
<feature type="compositionally biased region" description="Basic residues" evidence="1">
    <location>
        <begin position="339"/>
        <end position="350"/>
    </location>
</feature>
<feature type="compositionally biased region" description="Polar residues" evidence="1">
    <location>
        <begin position="326"/>
        <end position="338"/>
    </location>
</feature>
<evidence type="ECO:0000313" key="3">
    <source>
        <dbReference type="Ensembl" id="ENSSHAP00000023301.1"/>
    </source>
</evidence>
<accession>A0A7N4NH98</accession>
<reference evidence="3" key="2">
    <citation type="submission" date="2025-08" db="UniProtKB">
        <authorList>
            <consortium name="Ensembl"/>
        </authorList>
    </citation>
    <scope>IDENTIFICATION</scope>
</reference>
<dbReference type="AlphaFoldDB" id="A0A7N4NH98"/>
<reference evidence="3 4" key="1">
    <citation type="journal article" date="2011" name="Proc. Natl. Acad. Sci. U.S.A.">
        <title>Genetic diversity and population structure of the endangered marsupial Sarcophilus harrisii (Tasmanian devil).</title>
        <authorList>
            <person name="Miller W."/>
            <person name="Hayes V.M."/>
            <person name="Ratan A."/>
            <person name="Petersen D.C."/>
            <person name="Wittekindt N.E."/>
            <person name="Miller J."/>
            <person name="Walenz B."/>
            <person name="Knight J."/>
            <person name="Qi J."/>
            <person name="Zhao F."/>
            <person name="Wang Q."/>
            <person name="Bedoya-Reina O.C."/>
            <person name="Katiyar N."/>
            <person name="Tomsho L.P."/>
            <person name="Kasson L.M."/>
            <person name="Hardie R.A."/>
            <person name="Woodbridge P."/>
            <person name="Tindall E.A."/>
            <person name="Bertelsen M.F."/>
            <person name="Dixon D."/>
            <person name="Pyecroft S."/>
            <person name="Helgen K.M."/>
            <person name="Lesk A.M."/>
            <person name="Pringle T.H."/>
            <person name="Patterson N."/>
            <person name="Zhang Y."/>
            <person name="Kreiss A."/>
            <person name="Woods G.M."/>
            <person name="Jones M.E."/>
            <person name="Schuster S.C."/>
        </authorList>
    </citation>
    <scope>NUCLEOTIDE SEQUENCE [LARGE SCALE GENOMIC DNA]</scope>
</reference>
<dbReference type="PANTHER" id="PTHR46882:SF1">
    <property type="entry name" value="PLECKSTRIN HOMOLOGY DOMAIN-CONTAINING FAMILY N MEMBER 1"/>
    <property type="match status" value="1"/>
</dbReference>
<organism evidence="3 4">
    <name type="scientific">Sarcophilus harrisii</name>
    <name type="common">Tasmanian devil</name>
    <name type="synonym">Sarcophilus laniarius</name>
    <dbReference type="NCBI Taxonomy" id="9305"/>
    <lineage>
        <taxon>Eukaryota</taxon>
        <taxon>Metazoa</taxon>
        <taxon>Chordata</taxon>
        <taxon>Craniata</taxon>
        <taxon>Vertebrata</taxon>
        <taxon>Euteleostomi</taxon>
        <taxon>Mammalia</taxon>
        <taxon>Metatheria</taxon>
        <taxon>Dasyuromorphia</taxon>
        <taxon>Dasyuridae</taxon>
        <taxon>Sarcophilus</taxon>
    </lineage>
</organism>
<dbReference type="SMART" id="SM00233">
    <property type="entry name" value="PH"/>
    <property type="match status" value="2"/>
</dbReference>
<dbReference type="GO" id="GO:1901612">
    <property type="term" value="F:cardiolipin binding"/>
    <property type="evidence" value="ECO:0007669"/>
    <property type="project" value="InterPro"/>
</dbReference>
<dbReference type="GO" id="GO:0043065">
    <property type="term" value="P:positive regulation of apoptotic process"/>
    <property type="evidence" value="ECO:0007669"/>
    <property type="project" value="InterPro"/>
</dbReference>
<evidence type="ECO:0000256" key="1">
    <source>
        <dbReference type="SAM" id="MobiDB-lite"/>
    </source>
</evidence>
<dbReference type="GO" id="GO:0001786">
    <property type="term" value="F:phosphatidylserine binding"/>
    <property type="evidence" value="ECO:0007669"/>
    <property type="project" value="TreeGrafter"/>
</dbReference>
<proteinExistence type="predicted"/>
<dbReference type="Ensembl" id="ENSSHAT00000031252.1">
    <property type="protein sequence ID" value="ENSSHAP00000023301.1"/>
    <property type="gene ID" value="ENSSHAG00000025060.1"/>
</dbReference>
<dbReference type="InterPro" id="IPR037839">
    <property type="entry name" value="PLEKHN1_PH"/>
</dbReference>
<feature type="compositionally biased region" description="Basic residues" evidence="1">
    <location>
        <begin position="532"/>
        <end position="557"/>
    </location>
</feature>
<dbReference type="GO" id="GO:0070300">
    <property type="term" value="F:phosphatidic acid binding"/>
    <property type="evidence" value="ECO:0007669"/>
    <property type="project" value="TreeGrafter"/>
</dbReference>
<sequence>GGLCGNFPPKPELLDRTLLQDIPSLDSHKENVDQPLLSVFKKSRQKMPVRNLGKIIHYSKVKFKFQHCADVYDCYLELFPSCLYFQAHGSSGLTYQVLLPLTDLRVSRLEMEGQHAFQIMGPLPSPLLVFCPSEDELHQWLYHLEKQMALMKRPPWPSFQVNAQCSSPLPLPPRTSRETLGDVVCASRVKMQHLPSQEVHDRILVLYPSTLVILSEDSDGLNFKGELPLNSVQLNFEESEKQIRSFLIEGRLINTIRVLCANYEDYQDWLLCLRTVRLKKGGSSTRSGPESFQGPRAGGWGHSMGVGSQSWPSYFGLEVPSTLSVSFQSHGNPGSSSLGRRRAELRRKGSGRSSKGKGTGQPKGEEPALRVPLHLDLGLTNRILEGSEDAAADSPEKPQSPLYADPYTPTSTTHIKLRDVSGEFLEAFKSCSGQEPLNTFPTAPVSVPVPSPSSHPLQKKPAPQQRENQRQRGSFKVRGVGLLEPSQPHQVRGSWGGLGLMEPLRKNWDWGFREGPRWRRDKNKKEEEKGKMGRQKIKGKRKRQRRKRGKRRGRPKK</sequence>
<dbReference type="FunCoup" id="A0A7N4NH98">
    <property type="interactions" value="121"/>
</dbReference>
<dbReference type="GeneTree" id="ENSGT00390000003618"/>
<feature type="region of interest" description="Disordered" evidence="1">
    <location>
        <begin position="511"/>
        <end position="557"/>
    </location>
</feature>
<dbReference type="GO" id="GO:0031966">
    <property type="term" value="C:mitochondrial membrane"/>
    <property type="evidence" value="ECO:0007669"/>
    <property type="project" value="TreeGrafter"/>
</dbReference>
<dbReference type="GO" id="GO:1901981">
    <property type="term" value="F:phosphatidylinositol phosphate binding"/>
    <property type="evidence" value="ECO:0007669"/>
    <property type="project" value="TreeGrafter"/>
</dbReference>
<dbReference type="SUPFAM" id="SSF50729">
    <property type="entry name" value="PH domain-like"/>
    <property type="match status" value="2"/>
</dbReference>
<dbReference type="GO" id="GO:0061158">
    <property type="term" value="P:3'-UTR-mediated mRNA destabilization"/>
    <property type="evidence" value="ECO:0007669"/>
    <property type="project" value="TreeGrafter"/>
</dbReference>
<feature type="compositionally biased region" description="Basic and acidic residues" evidence="1">
    <location>
        <begin position="511"/>
        <end position="531"/>
    </location>
</feature>
<dbReference type="GO" id="GO:0001666">
    <property type="term" value="P:response to hypoxia"/>
    <property type="evidence" value="ECO:0007669"/>
    <property type="project" value="TreeGrafter"/>
</dbReference>
<dbReference type="InterPro" id="IPR011993">
    <property type="entry name" value="PH-like_dom_sf"/>
</dbReference>
<dbReference type="Proteomes" id="UP000007648">
    <property type="component" value="Unassembled WGS sequence"/>
</dbReference>
<dbReference type="InParanoid" id="A0A7N4NH98"/>
<dbReference type="InterPro" id="IPR042835">
    <property type="entry name" value="PLEKHN1"/>
</dbReference>
<feature type="region of interest" description="Disordered" evidence="1">
    <location>
        <begin position="389"/>
        <end position="410"/>
    </location>
</feature>
<dbReference type="InterPro" id="IPR001849">
    <property type="entry name" value="PH_domain"/>
</dbReference>
<evidence type="ECO:0000259" key="2">
    <source>
        <dbReference type="SMART" id="SM00233"/>
    </source>
</evidence>
<feature type="region of interest" description="Disordered" evidence="1">
    <location>
        <begin position="326"/>
        <end position="371"/>
    </location>
</feature>
<feature type="region of interest" description="Disordered" evidence="1">
    <location>
        <begin position="439"/>
        <end position="498"/>
    </location>
</feature>
<dbReference type="GO" id="GO:0005856">
    <property type="term" value="C:cytoskeleton"/>
    <property type="evidence" value="ECO:0007669"/>
    <property type="project" value="TreeGrafter"/>
</dbReference>
<dbReference type="CDD" id="cd13323">
    <property type="entry name" value="PH_PLEKHN1"/>
    <property type="match status" value="1"/>
</dbReference>
<dbReference type="PANTHER" id="PTHR46882">
    <property type="entry name" value="PLECKSTRIN HOMOLOGY DOMAIN-CONTAINING FAMILY N MEMBER 1"/>
    <property type="match status" value="1"/>
</dbReference>
<keyword evidence="4" id="KW-1185">Reference proteome</keyword>
<name>A0A7N4NH98_SARHA</name>
<dbReference type="Gene3D" id="2.30.29.30">
    <property type="entry name" value="Pleckstrin-homology domain (PH domain)/Phosphotyrosine-binding domain (PTB)"/>
    <property type="match status" value="2"/>
</dbReference>
<feature type="domain" description="PH" evidence="2">
    <location>
        <begin position="183"/>
        <end position="280"/>
    </location>
</feature>
<feature type="domain" description="PH" evidence="2">
    <location>
        <begin position="55"/>
        <end position="151"/>
    </location>
</feature>
<gene>
    <name evidence="3" type="primary">PLEKHN1</name>
</gene>
<reference evidence="3" key="3">
    <citation type="submission" date="2025-09" db="UniProtKB">
        <authorList>
            <consortium name="Ensembl"/>
        </authorList>
    </citation>
    <scope>IDENTIFICATION</scope>
</reference>